<reference evidence="1" key="1">
    <citation type="submission" date="2018-05" db="EMBL/GenBank/DDBJ databases">
        <authorList>
            <person name="Lanie J.A."/>
            <person name="Ng W.-L."/>
            <person name="Kazmierczak K.M."/>
            <person name="Andrzejewski T.M."/>
            <person name="Davidsen T.M."/>
            <person name="Wayne K.J."/>
            <person name="Tettelin H."/>
            <person name="Glass J.I."/>
            <person name="Rusch D."/>
            <person name="Podicherti R."/>
            <person name="Tsui H.-C.T."/>
            <person name="Winkler M.E."/>
        </authorList>
    </citation>
    <scope>NUCLEOTIDE SEQUENCE</scope>
</reference>
<protein>
    <recommendedName>
        <fullName evidence="2">DUF4292 domain-containing protein</fullName>
    </recommendedName>
</protein>
<gene>
    <name evidence="1" type="ORF">METZ01_LOCUS441300</name>
</gene>
<feature type="non-terminal residue" evidence="1">
    <location>
        <position position="1"/>
    </location>
</feature>
<organism evidence="1">
    <name type="scientific">marine metagenome</name>
    <dbReference type="NCBI Taxonomy" id="408172"/>
    <lineage>
        <taxon>unclassified sequences</taxon>
        <taxon>metagenomes</taxon>
        <taxon>ecological metagenomes</taxon>
    </lineage>
</organism>
<name>A0A382YYY1_9ZZZZ</name>
<sequence length="179" mass="19747">GPHGGVVEAFSTDGRELQVLKLMESRYLYGPATAETLDRLMAFAPLQLDSTGWVGLLFGSISVPDTAVVRVDQGTGRIEAEWALGLRQITLDVDPRTWMVERLRVRDGDVLVSEVTIAKRDELGLPAQLKMSVPGSEVELELRLRDIEVGVAFPDGTFYIEPPRGFRAEYVGPSHRPVD</sequence>
<dbReference type="AlphaFoldDB" id="A0A382YYY1"/>
<evidence type="ECO:0000313" key="1">
    <source>
        <dbReference type="EMBL" id="SVD88446.1"/>
    </source>
</evidence>
<accession>A0A382YYY1</accession>
<evidence type="ECO:0008006" key="2">
    <source>
        <dbReference type="Google" id="ProtNLM"/>
    </source>
</evidence>
<dbReference type="EMBL" id="UINC01179653">
    <property type="protein sequence ID" value="SVD88446.1"/>
    <property type="molecule type" value="Genomic_DNA"/>
</dbReference>
<proteinExistence type="predicted"/>